<dbReference type="PANTHER" id="PTHR43179:SF12">
    <property type="entry name" value="GALACTOFURANOSYLTRANSFERASE GLFT2"/>
    <property type="match status" value="1"/>
</dbReference>
<comment type="pathway">
    <text evidence="1">Cell wall biogenesis; cell wall polysaccharide biosynthesis.</text>
</comment>
<keyword evidence="4 6" id="KW-0808">Transferase</keyword>
<evidence type="ECO:0000313" key="6">
    <source>
        <dbReference type="EMBL" id="EPI47958.1"/>
    </source>
</evidence>
<dbReference type="InterPro" id="IPR001173">
    <property type="entry name" value="Glyco_trans_2-like"/>
</dbReference>
<evidence type="ECO:0000256" key="2">
    <source>
        <dbReference type="ARBA" id="ARBA00006739"/>
    </source>
</evidence>
<dbReference type="Proteomes" id="UP000014521">
    <property type="component" value="Unassembled WGS sequence"/>
</dbReference>
<dbReference type="PATRIC" id="fig|1261066.4.peg.668"/>
<keyword evidence="3" id="KW-0328">Glycosyltransferase</keyword>
<feature type="domain" description="Glycosyltransferase 2-like" evidence="5">
    <location>
        <begin position="7"/>
        <end position="106"/>
    </location>
</feature>
<dbReference type="AlphaFoldDB" id="S4GH79"/>
<comment type="caution">
    <text evidence="6">The sequence shown here is derived from an EMBL/GenBank/DDBJ whole genome shotgun (WGS) entry which is preliminary data.</text>
</comment>
<accession>S4GH79</accession>
<dbReference type="SUPFAM" id="SSF53448">
    <property type="entry name" value="Nucleotide-diphospho-sugar transferases"/>
    <property type="match status" value="1"/>
</dbReference>
<gene>
    <name evidence="6" type="ORF">HMPREF1581_00737</name>
</gene>
<comment type="similarity">
    <text evidence="2">Belongs to the glycosyltransferase 2 family.</text>
</comment>
<dbReference type="PANTHER" id="PTHR43179">
    <property type="entry name" value="RHAMNOSYLTRANSFERASE WBBL"/>
    <property type="match status" value="1"/>
</dbReference>
<evidence type="ECO:0000313" key="7">
    <source>
        <dbReference type="Proteomes" id="UP000014521"/>
    </source>
</evidence>
<reference evidence="6 7" key="1">
    <citation type="submission" date="2013-06" db="EMBL/GenBank/DDBJ databases">
        <authorList>
            <person name="Weinstock G."/>
            <person name="Sodergren E."/>
            <person name="Lobos E.A."/>
            <person name="Fulton L."/>
            <person name="Fulton R."/>
            <person name="Courtney L."/>
            <person name="Fronick C."/>
            <person name="O'Laughlin M."/>
            <person name="Godfrey J."/>
            <person name="Wilson R.M."/>
            <person name="Miner T."/>
            <person name="Farmer C."/>
            <person name="Delehaunty K."/>
            <person name="Cordes M."/>
            <person name="Minx P."/>
            <person name="Tomlinson C."/>
            <person name="Chen J."/>
            <person name="Wollam A."/>
            <person name="Pepin K.H."/>
            <person name="Bhonagiri V."/>
            <person name="Zhang X."/>
            <person name="Warren W."/>
            <person name="Mitreva M."/>
            <person name="Mardis E.R."/>
            <person name="Wilson R.K."/>
        </authorList>
    </citation>
    <scope>NUCLEOTIDE SEQUENCE [LARGE SCALE GENOMIC DNA]</scope>
    <source>
        <strain evidence="6 7">JCP8108</strain>
    </source>
</reference>
<protein>
    <submittedName>
        <fullName evidence="6">Glycosyltransferase, group 2 family protein</fullName>
    </submittedName>
</protein>
<name>S4GH79_GARVA</name>
<evidence type="ECO:0000256" key="4">
    <source>
        <dbReference type="ARBA" id="ARBA00022679"/>
    </source>
</evidence>
<dbReference type="EMBL" id="ATJJ01000041">
    <property type="protein sequence ID" value="EPI47958.1"/>
    <property type="molecule type" value="Genomic_DNA"/>
</dbReference>
<dbReference type="InterPro" id="IPR029044">
    <property type="entry name" value="Nucleotide-diphossugar_trans"/>
</dbReference>
<evidence type="ECO:0000259" key="5">
    <source>
        <dbReference type="Pfam" id="PF00535"/>
    </source>
</evidence>
<proteinExistence type="inferred from homology"/>
<dbReference type="GO" id="GO:0016757">
    <property type="term" value="F:glycosyltransferase activity"/>
    <property type="evidence" value="ECO:0007669"/>
    <property type="project" value="UniProtKB-KW"/>
</dbReference>
<dbReference type="HOGENOM" id="CLU_023845_9_1_11"/>
<organism evidence="6 7">
    <name type="scientific">Gardnerella vaginalis JCP8108</name>
    <dbReference type="NCBI Taxonomy" id="1261066"/>
    <lineage>
        <taxon>Bacteria</taxon>
        <taxon>Bacillati</taxon>
        <taxon>Actinomycetota</taxon>
        <taxon>Actinomycetes</taxon>
        <taxon>Bifidobacteriales</taxon>
        <taxon>Bifidobacteriaceae</taxon>
        <taxon>Gardnerella</taxon>
    </lineage>
</organism>
<dbReference type="RefSeq" id="WP_016828532.1">
    <property type="nucleotide sequence ID" value="NZ_KE347309.1"/>
</dbReference>
<dbReference type="Gene3D" id="3.90.550.10">
    <property type="entry name" value="Spore Coat Polysaccharide Biosynthesis Protein SpsA, Chain A"/>
    <property type="match status" value="1"/>
</dbReference>
<evidence type="ECO:0000256" key="1">
    <source>
        <dbReference type="ARBA" id="ARBA00004776"/>
    </source>
</evidence>
<dbReference type="Pfam" id="PF00535">
    <property type="entry name" value="Glycos_transf_2"/>
    <property type="match status" value="1"/>
</dbReference>
<sequence>MRICSGIITYNPTLIDVSTCLEALCNQVERVIIIDNASKNVKSLQEVVSKYANVTLVKNSQNIGFAKALTQVFEWAKSQGFNWVLTLNDDSVVPSNMISEYKKILESQGNLVNQKNAKNSKIAIVCSLLKNRLDGTILHSKCHEDECITSGSLTSVEAWQKIGGFDEWLEIDGVDFDFSRRLVRAGWKIVECQNVIMEHQIGKARSINLIIKHPIVWNHNANRKYYIARNMQVVDYKMGTYSYAKSLRAVVRDMVFVALWEKNKFAKIRAMIRGFKDGQKKIRQMRKNKCTKSTAEQNAILKG</sequence>
<evidence type="ECO:0000256" key="3">
    <source>
        <dbReference type="ARBA" id="ARBA00022676"/>
    </source>
</evidence>